<organism evidence="2">
    <name type="scientific">Ajellomyces capsulatus (strain H88)</name>
    <name type="common">Darling's disease fungus</name>
    <name type="synonym">Histoplasma capsulatum</name>
    <dbReference type="NCBI Taxonomy" id="544711"/>
    <lineage>
        <taxon>Eukaryota</taxon>
        <taxon>Fungi</taxon>
        <taxon>Dikarya</taxon>
        <taxon>Ascomycota</taxon>
        <taxon>Pezizomycotina</taxon>
        <taxon>Eurotiomycetes</taxon>
        <taxon>Eurotiomycetidae</taxon>
        <taxon>Onygenales</taxon>
        <taxon>Ajellomycetaceae</taxon>
        <taxon>Histoplasma</taxon>
    </lineage>
</organism>
<dbReference type="EMBL" id="DS990643">
    <property type="protein sequence ID" value="EGC49276.1"/>
    <property type="molecule type" value="Genomic_DNA"/>
</dbReference>
<accession>F0UTP9</accession>
<evidence type="ECO:0000313" key="2">
    <source>
        <dbReference type="Proteomes" id="UP000008142"/>
    </source>
</evidence>
<proteinExistence type="predicted"/>
<dbReference type="Proteomes" id="UP000008142">
    <property type="component" value="Unassembled WGS sequence"/>
</dbReference>
<evidence type="ECO:0000313" key="1">
    <source>
        <dbReference type="EMBL" id="EGC49276.1"/>
    </source>
</evidence>
<sequence length="144" mass="15557">MPASQGIRSLGGTSMQVSKVLPIGRIKRRGMCVHLLDRTVIFSPCLSLKQSCVDLAIRGSLGGSHGGSGLGKPVLGIKNMQEESVSTDTQPNCFKFSTPLLQSQFAHYNLSSRAPEGDGQTFTVLDLIWRDPPSPMIASYSIHR</sequence>
<gene>
    <name evidence="1" type="ORF">HCEG_08491</name>
</gene>
<dbReference type="HOGENOM" id="CLU_1795906_0_0_1"/>
<reference evidence="2" key="1">
    <citation type="submission" date="2008-07" db="EMBL/GenBank/DDBJ databases">
        <title>Annotation of Ajellomyces capsulatus strain H88.</title>
        <authorList>
            <person name="Champion M."/>
            <person name="Cuomo C."/>
            <person name="Ma L.-J."/>
            <person name="Henn M.R."/>
            <person name="Sil A."/>
            <person name="Goldman B."/>
            <person name="Young S.K."/>
            <person name="Kodira C.D."/>
            <person name="Zeng Q."/>
            <person name="Koehrsen M."/>
            <person name="Alvarado L."/>
            <person name="Berlin A."/>
            <person name="Borenstein D."/>
            <person name="Chen Z."/>
            <person name="Engels R."/>
            <person name="Freedman E."/>
            <person name="Gellesch M."/>
            <person name="Goldberg J."/>
            <person name="Griggs A."/>
            <person name="Gujja S."/>
            <person name="Heiman D."/>
            <person name="Hepburn T."/>
            <person name="Howarth C."/>
            <person name="Jen D."/>
            <person name="Larson L."/>
            <person name="Lewis B."/>
            <person name="Mehta T."/>
            <person name="Park D."/>
            <person name="Pearson M."/>
            <person name="Roberts A."/>
            <person name="Saif S."/>
            <person name="Shea T."/>
            <person name="Shenoy N."/>
            <person name="Sisk P."/>
            <person name="Stolte C."/>
            <person name="Sykes S."/>
            <person name="Walk T."/>
            <person name="White J."/>
            <person name="Yandava C."/>
            <person name="Klein B."/>
            <person name="McEwen J.G."/>
            <person name="Puccia R."/>
            <person name="Goldman G.H."/>
            <person name="Felipe M.S."/>
            <person name="Nino-Vega G."/>
            <person name="San-Blas G."/>
            <person name="Taylor J."/>
            <person name="Mendoza L."/>
            <person name="Galagan J."/>
            <person name="Nusbaum C."/>
            <person name="Birren B."/>
        </authorList>
    </citation>
    <scope>NUCLEOTIDE SEQUENCE [LARGE SCALE GENOMIC DNA]</scope>
    <source>
        <strain evidence="2">H88</strain>
    </source>
</reference>
<dbReference type="AlphaFoldDB" id="F0UTP9"/>
<protein>
    <submittedName>
        <fullName evidence="1">Predicted protein</fullName>
    </submittedName>
</protein>
<name>F0UTP9_AJEC8</name>